<evidence type="ECO:0000256" key="4">
    <source>
        <dbReference type="ARBA" id="ARBA00023027"/>
    </source>
</evidence>
<dbReference type="Gene3D" id="3.40.50.10140">
    <property type="entry name" value="Toll/interleukin-1 receptor homology (TIR) domain"/>
    <property type="match status" value="1"/>
</dbReference>
<dbReference type="PROSITE" id="PS50104">
    <property type="entry name" value="TIR"/>
    <property type="match status" value="1"/>
</dbReference>
<dbReference type="AlphaFoldDB" id="A0A396HGL3"/>
<dbReference type="Pfam" id="PF23286">
    <property type="entry name" value="LRR_13"/>
    <property type="match status" value="1"/>
</dbReference>
<protein>
    <submittedName>
        <fullName evidence="6">Putative TIR domain, winged helix-turn-helix DNA-binding domain-containing protein</fullName>
    </submittedName>
</protein>
<keyword evidence="1" id="KW-0433">Leucine-rich repeat</keyword>
<dbReference type="GO" id="GO:0043531">
    <property type="term" value="F:ADP binding"/>
    <property type="evidence" value="ECO:0007669"/>
    <property type="project" value="InterPro"/>
</dbReference>
<dbReference type="Gene3D" id="3.40.50.300">
    <property type="entry name" value="P-loop containing nucleotide triphosphate hydrolases"/>
    <property type="match status" value="1"/>
</dbReference>
<dbReference type="Gene3D" id="3.80.10.10">
    <property type="entry name" value="Ribonuclease Inhibitor"/>
    <property type="match status" value="2"/>
</dbReference>
<dbReference type="Pfam" id="PF23282">
    <property type="entry name" value="WHD_ROQ1"/>
    <property type="match status" value="1"/>
</dbReference>
<dbReference type="Gene3D" id="1.10.8.430">
    <property type="entry name" value="Helical domain of apoptotic protease-activating factors"/>
    <property type="match status" value="1"/>
</dbReference>
<dbReference type="PANTHER" id="PTHR11017">
    <property type="entry name" value="LEUCINE-RICH REPEAT-CONTAINING PROTEIN"/>
    <property type="match status" value="1"/>
</dbReference>
<comment type="caution">
    <text evidence="6">The sequence shown here is derived from an EMBL/GenBank/DDBJ whole genome shotgun (WGS) entry which is preliminary data.</text>
</comment>
<dbReference type="InterPro" id="IPR044974">
    <property type="entry name" value="Disease_R_plants"/>
</dbReference>
<dbReference type="SUPFAM" id="SSF46785">
    <property type="entry name" value="Winged helix' DNA-binding domain"/>
    <property type="match status" value="1"/>
</dbReference>
<evidence type="ECO:0000313" key="7">
    <source>
        <dbReference type="Proteomes" id="UP000265566"/>
    </source>
</evidence>
<organism evidence="6 7">
    <name type="scientific">Medicago truncatula</name>
    <name type="common">Barrel medic</name>
    <name type="synonym">Medicago tribuloides</name>
    <dbReference type="NCBI Taxonomy" id="3880"/>
    <lineage>
        <taxon>Eukaryota</taxon>
        <taxon>Viridiplantae</taxon>
        <taxon>Streptophyta</taxon>
        <taxon>Embryophyta</taxon>
        <taxon>Tracheophyta</taxon>
        <taxon>Spermatophyta</taxon>
        <taxon>Magnoliopsida</taxon>
        <taxon>eudicotyledons</taxon>
        <taxon>Gunneridae</taxon>
        <taxon>Pentapetalae</taxon>
        <taxon>rosids</taxon>
        <taxon>fabids</taxon>
        <taxon>Fabales</taxon>
        <taxon>Fabaceae</taxon>
        <taxon>Papilionoideae</taxon>
        <taxon>50 kb inversion clade</taxon>
        <taxon>NPAAA clade</taxon>
        <taxon>Hologalegina</taxon>
        <taxon>IRL clade</taxon>
        <taxon>Trifolieae</taxon>
        <taxon>Medicago</taxon>
    </lineage>
</organism>
<dbReference type="GO" id="GO:0006952">
    <property type="term" value="P:defense response"/>
    <property type="evidence" value="ECO:0007669"/>
    <property type="project" value="UniProtKB-KW"/>
</dbReference>
<dbReference type="PANTHER" id="PTHR11017:SF219">
    <property type="entry name" value="ARCHAEAL ATPASE"/>
    <property type="match status" value="1"/>
</dbReference>
<dbReference type="GO" id="GO:0007165">
    <property type="term" value="P:signal transduction"/>
    <property type="evidence" value="ECO:0007669"/>
    <property type="project" value="InterPro"/>
</dbReference>
<sequence>MALPSHTQSSISSSSSFSYGFTHDVFLSFRGSDTRYSFIGNLHKDLCRKGIRTFIDDRELKGGDEITPSLFKHIEETRIFIPVLSTNYASSSFCLDELVHIIHCFKESSRLVLPIFYDVEPSHVRHQHGSYAKALDDHIEKFQNNKNNMERLQKWKSALTQTANFSGHHFNPRNGYEYEFIEKIVKYVSSKINRVPLYVADYPVGLQSRVLKVNSFLDLRSNGEVQMLGIYGTGGMGKTTLARAVYNSIADQFDGLCFLHNVRENSAKYGLEHLQEKLLSKLVELDVKLGDVNEGIPIIKQRLHRKKVLLILDDVHELKQLQVLAGRLDWFGLGSKVIITTQEKKLLDGHGIERAYEIHKLNDKEALELLRWNAFKNNKVDTNFDDILHQAVTYASGLPLALEVVGSNLFGKNIREWKSALSQYERRPIRKIQEILKVSFDALEEDEKNVFLDIACCFKGYELKELENILHAHYGNCMNYQIRVLHDKSLIKIYWYLGNYVVTLHALIEKMGKEIVHEKSPKEPGRRSRLWFHKDIIHVLEENKGSSQIEIIYLEFPLSEEEVIEWKGDELKKMQNLKTLIVKNGSFSKGPKYLPNSLRVLEWPKYPSRIIPSDFCPKKLSICKLQQSDFISFGLHGTMKRFVNMKELNLDNCQFLTRIHDVSNLPNLEIFSFRSCENLIEIHKSVGFLNKLQVLDARGCSKLMSFPPLKTTSLQELMLSYCESLKTFPEILGEVKNIIYITLTNTSIEKLPVSFQNLTGLILLDIEGKGMLRLPSSIFRMPNLSDIIANGCILSKLDDKFSSMVFTCPKYIKLKKCNLSDDFLPILVMWSANVKILDLSGNNFTILPECIKDFQFLYALILDDCKCLREIRGMPPNLAYLSAIGCKSLTSSARNMLLNQELHEAGGTRFCLPGFARIPEWFDHQNMGHTISFWFRNNLPSIALCFSNKLVAKAIMYEIIPTLIINGNNCCIPVLRNQVGGMMHHDTCLYDMQLESFLDMDNEYFLENDWNHAEIICEHQLVEPITEIGIHFFKQKNNMDDIQFTNPYEKIKSNDNDVVVDDDDDVFIDADDILHDDDDDDVFYDVENVLDDDDVLDDEDDHHSQ</sequence>
<evidence type="ECO:0000259" key="5">
    <source>
        <dbReference type="PROSITE" id="PS50104"/>
    </source>
</evidence>
<gene>
    <name evidence="6" type="ORF">MtrunA17_Chr6g0481011</name>
</gene>
<keyword evidence="2" id="KW-0677">Repeat</keyword>
<dbReference type="SMART" id="SM00255">
    <property type="entry name" value="TIR"/>
    <property type="match status" value="1"/>
</dbReference>
<dbReference type="SUPFAM" id="SSF52540">
    <property type="entry name" value="P-loop containing nucleoside triphosphate hydrolases"/>
    <property type="match status" value="1"/>
</dbReference>
<keyword evidence="6" id="KW-0238">DNA-binding</keyword>
<dbReference type="EMBL" id="PSQE01000006">
    <property type="protein sequence ID" value="RHN52480.1"/>
    <property type="molecule type" value="Genomic_DNA"/>
</dbReference>
<dbReference type="SUPFAM" id="SSF52058">
    <property type="entry name" value="L domain-like"/>
    <property type="match status" value="1"/>
</dbReference>
<keyword evidence="3" id="KW-0611">Plant defense</keyword>
<dbReference type="InterPro" id="IPR003593">
    <property type="entry name" value="AAA+_ATPase"/>
</dbReference>
<evidence type="ECO:0000256" key="3">
    <source>
        <dbReference type="ARBA" id="ARBA00022821"/>
    </source>
</evidence>
<dbReference type="InterPro" id="IPR058546">
    <property type="entry name" value="RPS4B/Roq1-like_LRR"/>
</dbReference>
<name>A0A396HGL3_MEDTR</name>
<feature type="domain" description="TIR" evidence="5">
    <location>
        <begin position="21"/>
        <end position="192"/>
    </location>
</feature>
<dbReference type="Pfam" id="PF01582">
    <property type="entry name" value="TIR"/>
    <property type="match status" value="1"/>
</dbReference>
<evidence type="ECO:0000256" key="1">
    <source>
        <dbReference type="ARBA" id="ARBA00022614"/>
    </source>
</evidence>
<evidence type="ECO:0000256" key="2">
    <source>
        <dbReference type="ARBA" id="ARBA00022737"/>
    </source>
</evidence>
<dbReference type="InterPro" id="IPR035897">
    <property type="entry name" value="Toll_tir_struct_dom_sf"/>
</dbReference>
<dbReference type="GO" id="GO:0003677">
    <property type="term" value="F:DNA binding"/>
    <property type="evidence" value="ECO:0007669"/>
    <property type="project" value="UniProtKB-KW"/>
</dbReference>
<evidence type="ECO:0000313" key="6">
    <source>
        <dbReference type="EMBL" id="RHN52480.1"/>
    </source>
</evidence>
<dbReference type="InterPro" id="IPR042197">
    <property type="entry name" value="Apaf_helical"/>
</dbReference>
<dbReference type="OrthoDB" id="1396993at2759"/>
<dbReference type="Gramene" id="rna37164">
    <property type="protein sequence ID" value="RHN52480.1"/>
    <property type="gene ID" value="gene37164"/>
</dbReference>
<dbReference type="PRINTS" id="PR00364">
    <property type="entry name" value="DISEASERSIST"/>
</dbReference>
<reference evidence="7" key="1">
    <citation type="journal article" date="2018" name="Nat. Plants">
        <title>Whole-genome landscape of Medicago truncatula symbiotic genes.</title>
        <authorList>
            <person name="Pecrix Y."/>
            <person name="Staton S.E."/>
            <person name="Sallet E."/>
            <person name="Lelandais-Briere C."/>
            <person name="Moreau S."/>
            <person name="Carrere S."/>
            <person name="Blein T."/>
            <person name="Jardinaud M.F."/>
            <person name="Latrasse D."/>
            <person name="Zouine M."/>
            <person name="Zahm M."/>
            <person name="Kreplak J."/>
            <person name="Mayjonade B."/>
            <person name="Satge C."/>
            <person name="Perez M."/>
            <person name="Cauet S."/>
            <person name="Marande W."/>
            <person name="Chantry-Darmon C."/>
            <person name="Lopez-Roques C."/>
            <person name="Bouchez O."/>
            <person name="Berard A."/>
            <person name="Debelle F."/>
            <person name="Munos S."/>
            <person name="Bendahmane A."/>
            <person name="Berges H."/>
            <person name="Niebel A."/>
            <person name="Buitink J."/>
            <person name="Frugier F."/>
            <person name="Benhamed M."/>
            <person name="Crespi M."/>
            <person name="Gouzy J."/>
            <person name="Gamas P."/>
        </authorList>
    </citation>
    <scope>NUCLEOTIDE SEQUENCE [LARGE SCALE GENOMIC DNA]</scope>
    <source>
        <strain evidence="7">cv. Jemalong A17</strain>
    </source>
</reference>
<dbReference type="FunFam" id="3.40.50.10140:FF:000007">
    <property type="entry name" value="Disease resistance protein (TIR-NBS-LRR class)"/>
    <property type="match status" value="1"/>
</dbReference>
<keyword evidence="4" id="KW-0520">NAD</keyword>
<dbReference type="InterPro" id="IPR036390">
    <property type="entry name" value="WH_DNA-bd_sf"/>
</dbReference>
<proteinExistence type="predicted"/>
<dbReference type="SUPFAM" id="SSF52200">
    <property type="entry name" value="Toll/Interleukin receptor TIR domain"/>
    <property type="match status" value="1"/>
</dbReference>
<accession>A0A396HGL3</accession>
<dbReference type="Proteomes" id="UP000265566">
    <property type="component" value="Chromosome 6"/>
</dbReference>
<dbReference type="InterPro" id="IPR002182">
    <property type="entry name" value="NB-ARC"/>
</dbReference>
<dbReference type="InterPro" id="IPR032675">
    <property type="entry name" value="LRR_dom_sf"/>
</dbReference>
<dbReference type="Pfam" id="PF00931">
    <property type="entry name" value="NB-ARC"/>
    <property type="match status" value="1"/>
</dbReference>
<dbReference type="SMART" id="SM00382">
    <property type="entry name" value="AAA"/>
    <property type="match status" value="1"/>
</dbReference>
<dbReference type="InterPro" id="IPR058192">
    <property type="entry name" value="WHD_ROQ1-like"/>
</dbReference>
<dbReference type="InterPro" id="IPR027417">
    <property type="entry name" value="P-loop_NTPase"/>
</dbReference>
<dbReference type="InterPro" id="IPR000157">
    <property type="entry name" value="TIR_dom"/>
</dbReference>